<dbReference type="Proteomes" id="UP000319663">
    <property type="component" value="Unassembled WGS sequence"/>
</dbReference>
<reference evidence="1 2" key="1">
    <citation type="submission" date="2019-06" db="EMBL/GenBank/DDBJ databases">
        <title>Wine fermentation using esterase from Monascus purpureus.</title>
        <authorList>
            <person name="Geng C."/>
            <person name="Zhang Y."/>
        </authorList>
    </citation>
    <scope>NUCLEOTIDE SEQUENCE [LARGE SCALE GENOMIC DNA]</scope>
    <source>
        <strain evidence="1">HQ1</strain>
    </source>
</reference>
<dbReference type="EMBL" id="VIFY01000127">
    <property type="protein sequence ID" value="TQB69991.1"/>
    <property type="molecule type" value="Genomic_DNA"/>
</dbReference>
<accession>A0A507QQP9</accession>
<protein>
    <recommendedName>
        <fullName evidence="3">F-box domain-containing protein</fullName>
    </recommendedName>
</protein>
<organism evidence="1 2">
    <name type="scientific">Monascus purpureus</name>
    <name type="common">Red mold</name>
    <name type="synonym">Monascus anka</name>
    <dbReference type="NCBI Taxonomy" id="5098"/>
    <lineage>
        <taxon>Eukaryota</taxon>
        <taxon>Fungi</taxon>
        <taxon>Dikarya</taxon>
        <taxon>Ascomycota</taxon>
        <taxon>Pezizomycotina</taxon>
        <taxon>Eurotiomycetes</taxon>
        <taxon>Eurotiomycetidae</taxon>
        <taxon>Eurotiales</taxon>
        <taxon>Aspergillaceae</taxon>
        <taxon>Monascus</taxon>
    </lineage>
</organism>
<keyword evidence="2" id="KW-1185">Reference proteome</keyword>
<comment type="caution">
    <text evidence="1">The sequence shown here is derived from an EMBL/GenBank/DDBJ whole genome shotgun (WGS) entry which is preliminary data.</text>
</comment>
<name>A0A507QQP9_MONPU</name>
<proteinExistence type="predicted"/>
<evidence type="ECO:0000313" key="2">
    <source>
        <dbReference type="Proteomes" id="UP000319663"/>
    </source>
</evidence>
<evidence type="ECO:0008006" key="3">
    <source>
        <dbReference type="Google" id="ProtNLM"/>
    </source>
</evidence>
<dbReference type="AlphaFoldDB" id="A0A507QQP9"/>
<evidence type="ECO:0000313" key="1">
    <source>
        <dbReference type="EMBL" id="TQB69991.1"/>
    </source>
</evidence>
<gene>
    <name evidence="1" type="ORF">MPDQ_001092</name>
</gene>
<sequence length="389" mass="44348">MKTEINTESGSTTVVHDFKLPSPSILSVKDLSAGSGKENQIRWHLKSKLNHFISGQCSSRHLTGFHALFTKGKNNIHDNDDKKKARTNHIYIPLDIIFDIAKHLDAVDYTILRYACRDYYYMLPPTREPLMADPCGRSLLLSRLVDSNLLPKIYLKHGTLPLTPPLTSEQVKKMLYWERINSCQLCDRLSFDDCFDMCPLHARFDSRPKLPKGRTRLELAFLLFGWSKGFGFRRITTREAYFRFLERLAAATTAASSSSSSSASSSFLAPVDNSSFPDTWLEYAYRSSRRNQGPHGDREIIRFNCCRHCLGVLTENLGVDPSPCVYCQCSLCGWAPVDILRIQTSRPDCNGKAVYYVPLGIMRDREKAVPVSERLRKWTSHLTYSSNRE</sequence>